<dbReference type="InterPro" id="IPR016102">
    <property type="entry name" value="Succinyl-CoA_synth-like"/>
</dbReference>
<dbReference type="Gene3D" id="3.30.1490.20">
    <property type="entry name" value="ATP-grasp fold, A domain"/>
    <property type="match status" value="1"/>
</dbReference>
<keyword evidence="8" id="KW-1185">Reference proteome</keyword>
<dbReference type="Gene3D" id="3.40.50.261">
    <property type="entry name" value="Succinyl-CoA synthetase domains"/>
    <property type="match status" value="2"/>
</dbReference>
<dbReference type="PANTHER" id="PTHR43334:SF1">
    <property type="entry name" value="3-HYDROXYPROPIONATE--COA LIGASE [ADP-FORMING]"/>
    <property type="match status" value="1"/>
</dbReference>
<accession>A0A850HA13</accession>
<dbReference type="Proteomes" id="UP000546031">
    <property type="component" value="Unassembled WGS sequence"/>
</dbReference>
<dbReference type="PANTHER" id="PTHR43334">
    <property type="entry name" value="ACETATE--COA LIGASE [ADP-FORMING]"/>
    <property type="match status" value="1"/>
</dbReference>
<dbReference type="Gene3D" id="3.30.470.20">
    <property type="entry name" value="ATP-grasp fold, B domain"/>
    <property type="match status" value="1"/>
</dbReference>
<dbReference type="FunFam" id="3.30.1490.20:FF:000020">
    <property type="entry name" value="Protein lysine acetyltransferase"/>
    <property type="match status" value="1"/>
</dbReference>
<dbReference type="Pfam" id="PF13380">
    <property type="entry name" value="CoA_binding_2"/>
    <property type="match status" value="1"/>
</dbReference>
<evidence type="ECO:0000313" key="8">
    <source>
        <dbReference type="Proteomes" id="UP000546031"/>
    </source>
</evidence>
<dbReference type="InterPro" id="IPR051538">
    <property type="entry name" value="Acyl-CoA_Synth/Transferase"/>
</dbReference>
<evidence type="ECO:0000259" key="6">
    <source>
        <dbReference type="SMART" id="SM00881"/>
    </source>
</evidence>
<proteinExistence type="inferred from homology"/>
<dbReference type="GO" id="GO:0043758">
    <property type="term" value="F:acetate-CoA ligase (ADP-forming) activity"/>
    <property type="evidence" value="ECO:0007669"/>
    <property type="project" value="InterPro"/>
</dbReference>
<gene>
    <name evidence="7" type="ORF">HUO12_13970</name>
</gene>
<keyword evidence="1" id="KW-0816">Tricarboxylic acid cycle</keyword>
<dbReference type="Pfam" id="PF19045">
    <property type="entry name" value="Ligase_CoA_2"/>
    <property type="match status" value="1"/>
</dbReference>
<dbReference type="AlphaFoldDB" id="A0A850HA13"/>
<dbReference type="InterPro" id="IPR032875">
    <property type="entry name" value="Succ_CoA_lig_flav_dom"/>
</dbReference>
<feature type="domain" description="CoA-binding" evidence="6">
    <location>
        <begin position="14"/>
        <end position="109"/>
    </location>
</feature>
<evidence type="ECO:0000256" key="3">
    <source>
        <dbReference type="ARBA" id="ARBA00022741"/>
    </source>
</evidence>
<dbReference type="GO" id="GO:0006099">
    <property type="term" value="P:tricarboxylic acid cycle"/>
    <property type="evidence" value="ECO:0007669"/>
    <property type="project" value="UniProtKB-KW"/>
</dbReference>
<evidence type="ECO:0000256" key="2">
    <source>
        <dbReference type="ARBA" id="ARBA00022598"/>
    </source>
</evidence>
<dbReference type="Pfam" id="PF13549">
    <property type="entry name" value="ATP-grasp_5"/>
    <property type="match status" value="1"/>
</dbReference>
<dbReference type="InterPro" id="IPR043938">
    <property type="entry name" value="Ligase_CoA_dom"/>
</dbReference>
<dbReference type="SUPFAM" id="SSF52210">
    <property type="entry name" value="Succinyl-CoA synthetase domains"/>
    <property type="match status" value="2"/>
</dbReference>
<protein>
    <submittedName>
        <fullName evidence="7">Acetate--CoA ligase family protein</fullName>
    </submittedName>
</protein>
<dbReference type="Gene3D" id="3.40.50.720">
    <property type="entry name" value="NAD(P)-binding Rossmann-like Domain"/>
    <property type="match status" value="1"/>
</dbReference>
<dbReference type="InterPro" id="IPR003781">
    <property type="entry name" value="CoA-bd"/>
</dbReference>
<dbReference type="SUPFAM" id="SSF51735">
    <property type="entry name" value="NAD(P)-binding Rossmann-fold domains"/>
    <property type="match status" value="1"/>
</dbReference>
<dbReference type="SUPFAM" id="SSF56059">
    <property type="entry name" value="Glutathione synthetase ATP-binding domain-like"/>
    <property type="match status" value="1"/>
</dbReference>
<dbReference type="Pfam" id="PF13607">
    <property type="entry name" value="Succ_CoA_lig"/>
    <property type="match status" value="1"/>
</dbReference>
<dbReference type="RefSeq" id="WP_176274172.1">
    <property type="nucleotide sequence ID" value="NZ_JABWTA010000001.1"/>
</dbReference>
<keyword evidence="4" id="KW-0067">ATP-binding</keyword>
<name>A0A850HA13_9SPHN</name>
<comment type="caution">
    <text evidence="7">The sequence shown here is derived from an EMBL/GenBank/DDBJ whole genome shotgun (WGS) entry which is preliminary data.</text>
</comment>
<dbReference type="GO" id="GO:0005524">
    <property type="term" value="F:ATP binding"/>
    <property type="evidence" value="ECO:0007669"/>
    <property type="project" value="UniProtKB-KW"/>
</dbReference>
<dbReference type="InterPro" id="IPR036291">
    <property type="entry name" value="NAD(P)-bd_dom_sf"/>
</dbReference>
<comment type="similarity">
    <text evidence="5">In the N-terminal section; belongs to the acetate CoA ligase alpha subunit family.</text>
</comment>
<reference evidence="7 8" key="1">
    <citation type="submission" date="2020-06" db="EMBL/GenBank/DDBJ databases">
        <title>Altererythrobacter lutimaris sp. nov., a marine bacterium isolated from a tidal flat.</title>
        <authorList>
            <person name="Kim D."/>
            <person name="Yoo Y."/>
            <person name="Kim J.-J."/>
        </authorList>
    </citation>
    <scope>NUCLEOTIDE SEQUENCE [LARGE SCALE GENOMIC DNA]</scope>
    <source>
        <strain evidence="7 8">JGD-16</strain>
    </source>
</reference>
<keyword evidence="2 7" id="KW-0436">Ligase</keyword>
<evidence type="ECO:0000256" key="4">
    <source>
        <dbReference type="ARBA" id="ARBA00022840"/>
    </source>
</evidence>
<evidence type="ECO:0000256" key="1">
    <source>
        <dbReference type="ARBA" id="ARBA00022532"/>
    </source>
</evidence>
<evidence type="ECO:0000313" key="7">
    <source>
        <dbReference type="EMBL" id="NVE96007.1"/>
    </source>
</evidence>
<sequence>MTTLCEFPTFESDWLKPERVVLVGASSKLGSVGQVIGANLQSGSRAFKLQTVNPQQIDWSGTTHFNSLSAIPMGPGLGVVAIPAQGVSEAIATLGKKGIRYAVVISAGLERGSELGNKMLNAARDTGVRLIGPNCLGLILPHHRLNASFARSMPAAGDLALLSQSGAIATAMLEWAEPREVGFSAVVSVGDMAQTGMGELIEIFAQDAETRAILIYLEGLNDAQRFMEAARKTTLTKPVIVLKAGRSQMAGRAALSHTGALAGSWDVYRAAFREAGIVAVDTLEDMFDVASLLSCYPEGAKENLAIITNGGGAGILAVDAMARTGARLADLSDKTVNELNAFLPTVWSRANPIDIIGDADASRYSMTIETVLADPGVDALLVMNCPTGLLKPGEAAQATVDSVERARKGGSDKPVFGCWLGDANFAAASQQLNESRIPIFSTPSDAVRGFSALLQIRRASAKASSSEVEVSNPKTMAQAQALMQSVKNDGRRILSEIEAKTLLAEFGIPVVETRLIACEDDFQEACAAIKPPYALKIVSPDITHKSDFGGVALGLSNASAVRRAAEAMKKHISDAFPDARLDGFAIQPMVARKSAHELFAGLAQDTTFGPIVLFGAGGTAIEVIADKAIGLPPVSSRQAQEMIAATRISRQLAGYRHVPQADLVAITKVLEALSRLAVTLPEIAELDVNPLLADADGVVALDARVILR</sequence>
<dbReference type="SMART" id="SM00881">
    <property type="entry name" value="CoA_binding"/>
    <property type="match status" value="1"/>
</dbReference>
<keyword evidence="3" id="KW-0547">Nucleotide-binding</keyword>
<dbReference type="EMBL" id="JABWTA010000001">
    <property type="protein sequence ID" value="NVE96007.1"/>
    <property type="molecule type" value="Genomic_DNA"/>
</dbReference>
<dbReference type="InterPro" id="IPR013815">
    <property type="entry name" value="ATP_grasp_subdomain_1"/>
</dbReference>
<evidence type="ECO:0000256" key="5">
    <source>
        <dbReference type="ARBA" id="ARBA00060888"/>
    </source>
</evidence>
<organism evidence="7 8">
    <name type="scientific">Altererythrobacter lutimaris</name>
    <dbReference type="NCBI Taxonomy" id="2743979"/>
    <lineage>
        <taxon>Bacteria</taxon>
        <taxon>Pseudomonadati</taxon>
        <taxon>Pseudomonadota</taxon>
        <taxon>Alphaproteobacteria</taxon>
        <taxon>Sphingomonadales</taxon>
        <taxon>Erythrobacteraceae</taxon>
        <taxon>Altererythrobacter</taxon>
    </lineage>
</organism>